<reference evidence="1 2" key="1">
    <citation type="submission" date="2016-10" db="EMBL/GenBank/DDBJ databases">
        <authorList>
            <person name="Varghese N."/>
        </authorList>
    </citation>
    <scope>NUCLEOTIDE SEQUENCE [LARGE SCALE GENOMIC DNA]</scope>
</reference>
<dbReference type="Proteomes" id="UP000215453">
    <property type="component" value="Chromosome 3"/>
</dbReference>
<organism evidence="1 2">
    <name type="scientific">Zymoseptoria tritici ST99CH_1A5</name>
    <dbReference type="NCBI Taxonomy" id="1276529"/>
    <lineage>
        <taxon>Eukaryota</taxon>
        <taxon>Fungi</taxon>
        <taxon>Dikarya</taxon>
        <taxon>Ascomycota</taxon>
        <taxon>Pezizomycotina</taxon>
        <taxon>Dothideomycetes</taxon>
        <taxon>Dothideomycetidae</taxon>
        <taxon>Mycosphaerellales</taxon>
        <taxon>Mycosphaerellaceae</taxon>
        <taxon>Zymoseptoria</taxon>
    </lineage>
</organism>
<dbReference type="EMBL" id="LT882678">
    <property type="protein sequence ID" value="SMY22631.1"/>
    <property type="molecule type" value="Genomic_DNA"/>
</dbReference>
<dbReference type="AlphaFoldDB" id="A0A1Y6LJF5"/>
<name>A0A1Y6LJF5_ZYMTR</name>
<evidence type="ECO:0000313" key="2">
    <source>
        <dbReference type="Proteomes" id="UP000215453"/>
    </source>
</evidence>
<sequence>MTHQPERTAFVRSLWPKVKTKSSAVTAGWQAQALVMEKLEVAGIGPVLSYEAAPVDFAVPIDPDVRRSSASRSSLAERLLWAKAQTNIEFGELDAKFFALRSGVSSGHGLDYSFRPYTEKAATDCAVYLVVFQDLDDYIAVVPKEVLDAFTDLGYGVAPLMSEAMTWAFPFMVADKHLGEALSSLMATKSGVTWFHNPTTGVTFDGWTLASTLRPKIMPVANPSFRSARSIALIERLWNDINSSGTDFEVEMNVMAPLICDFVLKLSGLSDLLRIEHKCASPTDLPFLPGRYSPFAPLRLWHFVIGQWAENGSEGQCGFFCVARHFVRAEWSEWTTIPLDIYRKHTFTGPNALSEVLSYIAANAQAAVERANEVLQSFESNSIDPVDLLCTNVQEDEEVWAIEEDLQDVQLPQQHLSNRENHNRGLPGVASILNKQFMDNNDELVCLPLDVFHPAGDHAVIAFALAETEKKAFLASGHEVLPFHMFSSEIKDCPAIPVRFLDLSGVEGVQAIIVASTLPADASEVFDSYALIPEHFTGRHEQQFLPDNRDKLSQYFRKYKDQAEYSLKEPRWPAASTDRKVMERGSKFLSHEYEDFDPLRHLVKLRDGSIRRFFKELMYGDADVVSVETPHSSTPNISFEAARYKTTPRALNQLTWDKGLYRKQRRADGGKVNAEGGSRK</sequence>
<evidence type="ECO:0000313" key="1">
    <source>
        <dbReference type="EMBL" id="SMY22631.1"/>
    </source>
</evidence>
<proteinExistence type="predicted"/>
<protein>
    <submittedName>
        <fullName evidence="1">Uncharacterized protein</fullName>
    </submittedName>
</protein>
<accession>A0A1Y6LJF5</accession>
<gene>
    <name evidence="1" type="ORF">ZT1A5_G4071</name>
</gene>